<keyword evidence="3" id="KW-1185">Reference proteome</keyword>
<evidence type="ECO:0000313" key="3">
    <source>
        <dbReference type="Proteomes" id="UP001432099"/>
    </source>
</evidence>
<organism evidence="2 3">
    <name type="scientific">Turicibacter faecis</name>
    <dbReference type="NCBI Taxonomy" id="2963365"/>
    <lineage>
        <taxon>Bacteria</taxon>
        <taxon>Bacillati</taxon>
        <taxon>Bacillota</taxon>
        <taxon>Erysipelotrichia</taxon>
        <taxon>Erysipelotrichales</taxon>
        <taxon>Turicibacteraceae</taxon>
        <taxon>Turicibacter</taxon>
    </lineage>
</organism>
<evidence type="ECO:0008006" key="4">
    <source>
        <dbReference type="Google" id="ProtNLM"/>
    </source>
</evidence>
<evidence type="ECO:0000313" key="2">
    <source>
        <dbReference type="EMBL" id="BEH91689.1"/>
    </source>
</evidence>
<keyword evidence="1" id="KW-0472">Membrane</keyword>
<reference evidence="2" key="1">
    <citation type="journal article" date="2024" name="Int. J. Syst. Evol. Microbiol.">
        <title>Turicibacter faecis sp. nov., isolated from faeces of heart failure mouse model.</title>
        <authorList>
            <person name="Imamura Y."/>
            <person name="Motooka D."/>
            <person name="Nakajima Y."/>
            <person name="Ito S."/>
            <person name="Kitakaze M."/>
            <person name="Iida T."/>
            <person name="Nakamura S."/>
        </authorList>
    </citation>
    <scope>NUCLEOTIDE SEQUENCE</scope>
    <source>
        <strain evidence="2">TC023</strain>
    </source>
</reference>
<accession>A0ABM8IKB8</accession>
<keyword evidence="1" id="KW-0812">Transmembrane</keyword>
<sequence length="57" mass="6166">MKKICVKEDAGEKIGHSYYFPIFIGIGLIFGVVLNQIAIGLCLGVAIGLSLDSKKKR</sequence>
<proteinExistence type="predicted"/>
<dbReference type="RefSeq" id="WP_338617525.1">
    <property type="nucleotide sequence ID" value="NZ_AP028127.1"/>
</dbReference>
<keyword evidence="1" id="KW-1133">Transmembrane helix</keyword>
<dbReference type="EMBL" id="AP028127">
    <property type="protein sequence ID" value="BEH91689.1"/>
    <property type="molecule type" value="Genomic_DNA"/>
</dbReference>
<evidence type="ECO:0000256" key="1">
    <source>
        <dbReference type="SAM" id="Phobius"/>
    </source>
</evidence>
<feature type="transmembrane region" description="Helical" evidence="1">
    <location>
        <begin position="18"/>
        <end position="51"/>
    </location>
</feature>
<name>A0ABM8IKB8_9FIRM</name>
<gene>
    <name evidence="2" type="ORF">T23_17910</name>
</gene>
<protein>
    <recommendedName>
        <fullName evidence="4">Septum formation initiator</fullName>
    </recommendedName>
</protein>
<dbReference type="Proteomes" id="UP001432099">
    <property type="component" value="Chromosome"/>
</dbReference>